<evidence type="ECO:0000259" key="11">
    <source>
        <dbReference type="PROSITE" id="PS51733"/>
    </source>
</evidence>
<accession>K4KHV7</accession>
<dbReference type="NCBIfam" id="TIGR00214">
    <property type="entry name" value="lipB"/>
    <property type="match status" value="1"/>
</dbReference>
<feature type="active site" description="Acyl-thioester intermediate" evidence="6 8">
    <location>
        <position position="173"/>
    </location>
</feature>
<dbReference type="PANTHER" id="PTHR10993:SF7">
    <property type="entry name" value="LIPOYLTRANSFERASE 2, MITOCHONDRIAL-RELATED"/>
    <property type="match status" value="1"/>
</dbReference>
<reference evidence="12 13" key="1">
    <citation type="journal article" date="2013" name="Genome Announc.">
        <title>Complete genome sequence of Simiduia agarivorans SA1(T), a marine bacterium able to degrade a variety of polysaccharides.</title>
        <authorList>
            <person name="Lin S.Y."/>
            <person name="Shieh W.Y."/>
            <person name="Chen J.S."/>
            <person name="Tang S.L."/>
        </authorList>
    </citation>
    <scope>NUCLEOTIDE SEQUENCE [LARGE SCALE GENOMIC DNA]</scope>
    <source>
        <strain evidence="13">DSM 21679 / JCM 13881 / BCRC 17597 / SA1</strain>
    </source>
</reference>
<dbReference type="InterPro" id="IPR004143">
    <property type="entry name" value="BPL_LPL_catalytic"/>
</dbReference>
<feature type="site" description="Lowers pKa of active site Cys" evidence="6 10">
    <location>
        <position position="139"/>
    </location>
</feature>
<evidence type="ECO:0000256" key="4">
    <source>
        <dbReference type="ARBA" id="ARBA00023315"/>
    </source>
</evidence>
<dbReference type="EC" id="2.3.1.181" evidence="6 7"/>
<evidence type="ECO:0000313" key="12">
    <source>
        <dbReference type="EMBL" id="AFU98611.1"/>
    </source>
</evidence>
<keyword evidence="2 6" id="KW-0963">Cytoplasm</keyword>
<feature type="binding site" evidence="6 9">
    <location>
        <begin position="70"/>
        <end position="77"/>
    </location>
    <ligand>
        <name>substrate</name>
    </ligand>
</feature>
<dbReference type="PROSITE" id="PS51733">
    <property type="entry name" value="BPL_LPL_CATALYTIC"/>
    <property type="match status" value="1"/>
</dbReference>
<feature type="domain" description="BPL/LPL catalytic" evidence="11">
    <location>
        <begin position="31"/>
        <end position="212"/>
    </location>
</feature>
<dbReference type="Proteomes" id="UP000000466">
    <property type="component" value="Chromosome"/>
</dbReference>
<dbReference type="FunFam" id="3.30.930.10:FF:000020">
    <property type="entry name" value="Octanoyltransferase"/>
    <property type="match status" value="1"/>
</dbReference>
<dbReference type="GO" id="GO:0005737">
    <property type="term" value="C:cytoplasm"/>
    <property type="evidence" value="ECO:0007669"/>
    <property type="project" value="UniProtKB-SubCell"/>
</dbReference>
<dbReference type="InterPro" id="IPR020605">
    <property type="entry name" value="Octanoyltransferase_CS"/>
</dbReference>
<dbReference type="GO" id="GO:0033819">
    <property type="term" value="F:lipoyl(octanoyl) transferase activity"/>
    <property type="evidence" value="ECO:0007669"/>
    <property type="project" value="UniProtKB-EC"/>
</dbReference>
<dbReference type="GO" id="GO:0009249">
    <property type="term" value="P:protein lipoylation"/>
    <property type="evidence" value="ECO:0007669"/>
    <property type="project" value="InterPro"/>
</dbReference>
<dbReference type="PROSITE" id="PS01313">
    <property type="entry name" value="LIPB"/>
    <property type="match status" value="1"/>
</dbReference>
<protein>
    <recommendedName>
        <fullName evidence="6 7">Octanoyltransferase</fullName>
        <ecNumber evidence="6 7">2.3.1.181</ecNumber>
    </recommendedName>
    <alternativeName>
        <fullName evidence="6">Lipoate-protein ligase B</fullName>
    </alternativeName>
    <alternativeName>
        <fullName evidence="6">Lipoyl/octanoyl transferase</fullName>
    </alternativeName>
    <alternativeName>
        <fullName evidence="6">Octanoyl-[acyl-carrier-protein]-protein N-octanoyltransferase</fullName>
    </alternativeName>
</protein>
<sequence length="230" mass="25354">MSADLIVRWLGRQPYEPVWRTMAALASERDDSTPDEFWLLEHPPVFTQGQAGKAEHLLMPGDIPVVQVDRGGQVTYHGPGQLVGYPLLDIKRRGLGVRDLVTAIEQLVVDTLAHYGVTAYPKADAPGVYVDRPAYTGAKIASLGLRVRKQRSYHGLALNVNMDMEPFGRINPCGYQGLQMIQLVDLVEDCPTPAEAAQVMAELFADRLGYQQVQFTEDLHPNLPAALAAH</sequence>
<evidence type="ECO:0000256" key="9">
    <source>
        <dbReference type="PIRSR" id="PIRSR016262-2"/>
    </source>
</evidence>
<evidence type="ECO:0000256" key="10">
    <source>
        <dbReference type="PIRSR" id="PIRSR016262-3"/>
    </source>
</evidence>
<evidence type="ECO:0000256" key="1">
    <source>
        <dbReference type="ARBA" id="ARBA00004821"/>
    </source>
</evidence>
<dbReference type="RefSeq" id="WP_015046784.1">
    <property type="nucleotide sequence ID" value="NC_018868.3"/>
</dbReference>
<dbReference type="HAMAP" id="MF_00013">
    <property type="entry name" value="LipB"/>
    <property type="match status" value="1"/>
</dbReference>
<dbReference type="InterPro" id="IPR000544">
    <property type="entry name" value="Octanoyltransferase"/>
</dbReference>
<dbReference type="GO" id="GO:0016874">
    <property type="term" value="F:ligase activity"/>
    <property type="evidence" value="ECO:0007669"/>
    <property type="project" value="UniProtKB-KW"/>
</dbReference>
<dbReference type="SUPFAM" id="SSF55681">
    <property type="entry name" value="Class II aaRS and biotin synthetases"/>
    <property type="match status" value="1"/>
</dbReference>
<comment type="pathway">
    <text evidence="1 6 7">Protein modification; protein lipoylation via endogenous pathway; protein N(6)-(lipoyl)lysine from octanoyl-[acyl-carrier-protein]: step 1/2.</text>
</comment>
<evidence type="ECO:0000256" key="3">
    <source>
        <dbReference type="ARBA" id="ARBA00022679"/>
    </source>
</evidence>
<evidence type="ECO:0000313" key="13">
    <source>
        <dbReference type="Proteomes" id="UP000000466"/>
    </source>
</evidence>
<keyword evidence="3 6" id="KW-0808">Transferase</keyword>
<dbReference type="NCBIfam" id="NF010922">
    <property type="entry name" value="PRK14342.1"/>
    <property type="match status" value="1"/>
</dbReference>
<evidence type="ECO:0000256" key="5">
    <source>
        <dbReference type="ARBA" id="ARBA00024732"/>
    </source>
</evidence>
<dbReference type="CDD" id="cd16444">
    <property type="entry name" value="LipB"/>
    <property type="match status" value="1"/>
</dbReference>
<dbReference type="STRING" id="1117647.M5M_07080"/>
<dbReference type="Gene3D" id="3.30.930.10">
    <property type="entry name" value="Bira Bifunctional Protein, Domain 2"/>
    <property type="match status" value="1"/>
</dbReference>
<dbReference type="Pfam" id="PF21948">
    <property type="entry name" value="LplA-B_cat"/>
    <property type="match status" value="1"/>
</dbReference>
<evidence type="ECO:0000256" key="6">
    <source>
        <dbReference type="HAMAP-Rule" id="MF_00013"/>
    </source>
</evidence>
<keyword evidence="4 6" id="KW-0012">Acyltransferase</keyword>
<keyword evidence="13" id="KW-1185">Reference proteome</keyword>
<name>K4KHV7_SIMAS</name>
<comment type="miscellaneous">
    <text evidence="6">In the reaction, the free carboxyl group of octanoic acid is attached via an amide linkage to the epsilon-amino group of a specific lysine residue of lipoyl domains of lipoate-dependent enzymes.</text>
</comment>
<proteinExistence type="inferred from homology"/>
<comment type="similarity">
    <text evidence="6 7">Belongs to the LipB family.</text>
</comment>
<feature type="binding site" evidence="6 9">
    <location>
        <begin position="142"/>
        <end position="144"/>
    </location>
    <ligand>
        <name>substrate</name>
    </ligand>
</feature>
<dbReference type="InterPro" id="IPR045864">
    <property type="entry name" value="aa-tRNA-synth_II/BPL/LPL"/>
</dbReference>
<comment type="catalytic activity">
    <reaction evidence="6 7">
        <text>octanoyl-[ACP] + L-lysyl-[protein] = N(6)-octanoyl-L-lysyl-[protein] + holo-[ACP] + H(+)</text>
        <dbReference type="Rhea" id="RHEA:17665"/>
        <dbReference type="Rhea" id="RHEA-COMP:9636"/>
        <dbReference type="Rhea" id="RHEA-COMP:9685"/>
        <dbReference type="Rhea" id="RHEA-COMP:9752"/>
        <dbReference type="Rhea" id="RHEA-COMP:9928"/>
        <dbReference type="ChEBI" id="CHEBI:15378"/>
        <dbReference type="ChEBI" id="CHEBI:29969"/>
        <dbReference type="ChEBI" id="CHEBI:64479"/>
        <dbReference type="ChEBI" id="CHEBI:78463"/>
        <dbReference type="ChEBI" id="CHEBI:78809"/>
        <dbReference type="EC" id="2.3.1.181"/>
    </reaction>
</comment>
<dbReference type="KEGG" id="saga:M5M_07080"/>
<evidence type="ECO:0000256" key="7">
    <source>
        <dbReference type="PIRNR" id="PIRNR016262"/>
    </source>
</evidence>
<dbReference type="PANTHER" id="PTHR10993">
    <property type="entry name" value="OCTANOYLTRANSFERASE"/>
    <property type="match status" value="1"/>
</dbReference>
<dbReference type="UniPathway" id="UPA00538">
    <property type="reaction ID" value="UER00592"/>
</dbReference>
<dbReference type="EMBL" id="CP003746">
    <property type="protein sequence ID" value="AFU98611.1"/>
    <property type="molecule type" value="Genomic_DNA"/>
</dbReference>
<dbReference type="HOGENOM" id="CLU_035168_3_1_6"/>
<dbReference type="AlphaFoldDB" id="K4KHV7"/>
<keyword evidence="12" id="KW-0436">Ligase</keyword>
<comment type="subcellular location">
    <subcellularLocation>
        <location evidence="6">Cytoplasm</location>
    </subcellularLocation>
</comment>
<comment type="function">
    <text evidence="5 6 7">Catalyzes the transfer of endogenously produced octanoic acid from octanoyl-acyl-carrier-protein onto the lipoyl domains of lipoate-dependent enzymes. Lipoyl-ACP can also act as a substrate although octanoyl-ACP is likely to be the physiological substrate.</text>
</comment>
<organism evidence="12 13">
    <name type="scientific">Simiduia agarivorans (strain DSM 21679 / JCM 13881 / BCRC 17597 / SA1)</name>
    <dbReference type="NCBI Taxonomy" id="1117647"/>
    <lineage>
        <taxon>Bacteria</taxon>
        <taxon>Pseudomonadati</taxon>
        <taxon>Pseudomonadota</taxon>
        <taxon>Gammaproteobacteria</taxon>
        <taxon>Cellvibrionales</taxon>
        <taxon>Cellvibrionaceae</taxon>
        <taxon>Simiduia</taxon>
    </lineage>
</organism>
<dbReference type="PIRSF" id="PIRSF016262">
    <property type="entry name" value="LPLase"/>
    <property type="match status" value="1"/>
</dbReference>
<evidence type="ECO:0000256" key="8">
    <source>
        <dbReference type="PIRSR" id="PIRSR016262-1"/>
    </source>
</evidence>
<feature type="binding site" evidence="6 9">
    <location>
        <begin position="155"/>
        <end position="157"/>
    </location>
    <ligand>
        <name>substrate</name>
    </ligand>
</feature>
<evidence type="ECO:0000256" key="2">
    <source>
        <dbReference type="ARBA" id="ARBA00022490"/>
    </source>
</evidence>
<gene>
    <name evidence="6" type="primary">lipB</name>
    <name evidence="12" type="ordered locus">M5M_07080</name>
</gene>
<dbReference type="OrthoDB" id="9787061at2"/>
<dbReference type="eggNOG" id="COG0321">
    <property type="taxonomic scope" value="Bacteria"/>
</dbReference>